<feature type="transmembrane region" description="Helical" evidence="7">
    <location>
        <begin position="363"/>
        <end position="385"/>
    </location>
</feature>
<feature type="compositionally biased region" description="Low complexity" evidence="6">
    <location>
        <begin position="46"/>
        <end position="86"/>
    </location>
</feature>
<dbReference type="GO" id="GO:0004930">
    <property type="term" value="F:G protein-coupled receptor activity"/>
    <property type="evidence" value="ECO:0007669"/>
    <property type="project" value="InterPro"/>
</dbReference>
<evidence type="ECO:0000313" key="10">
    <source>
        <dbReference type="Proteomes" id="UP000515152"/>
    </source>
</evidence>
<feature type="region of interest" description="Disordered" evidence="6">
    <location>
        <begin position="100"/>
        <end position="122"/>
    </location>
</feature>
<evidence type="ECO:0000256" key="3">
    <source>
        <dbReference type="ARBA" id="ARBA00022692"/>
    </source>
</evidence>
<evidence type="ECO:0000256" key="4">
    <source>
        <dbReference type="ARBA" id="ARBA00022989"/>
    </source>
</evidence>
<dbReference type="GO" id="GO:0043235">
    <property type="term" value="C:receptor complex"/>
    <property type="evidence" value="ECO:0007669"/>
    <property type="project" value="TreeGrafter"/>
</dbReference>
<feature type="non-terminal residue" evidence="11">
    <location>
        <position position="400"/>
    </location>
</feature>
<dbReference type="RefSeq" id="XP_042564859.1">
    <property type="nucleotide sequence ID" value="XM_042708925.1"/>
</dbReference>
<keyword evidence="8" id="KW-0732">Signal</keyword>
<protein>
    <submittedName>
        <fullName evidence="11">G-protein coupled receptor family C group 5 member D</fullName>
    </submittedName>
</protein>
<dbReference type="InterPro" id="IPR017978">
    <property type="entry name" value="GPCR_3_C"/>
</dbReference>
<keyword evidence="4 7" id="KW-1133">Transmembrane helix</keyword>
<evidence type="ECO:0000256" key="2">
    <source>
        <dbReference type="ARBA" id="ARBA00007242"/>
    </source>
</evidence>
<keyword evidence="11" id="KW-0675">Receptor</keyword>
<feature type="transmembrane region" description="Helical" evidence="7">
    <location>
        <begin position="144"/>
        <end position="166"/>
    </location>
</feature>
<feature type="region of interest" description="Disordered" evidence="6">
    <location>
        <begin position="44"/>
        <end position="86"/>
    </location>
</feature>
<keyword evidence="3 7" id="KW-0812">Transmembrane</keyword>
<comment type="subcellular location">
    <subcellularLocation>
        <location evidence="1">Membrane</location>
        <topology evidence="1">Multi-pass membrane protein</topology>
    </subcellularLocation>
</comment>
<feature type="transmembrane region" description="Helical" evidence="7">
    <location>
        <begin position="241"/>
        <end position="264"/>
    </location>
</feature>
<dbReference type="OrthoDB" id="8701926at2759"/>
<dbReference type="PANTHER" id="PTHR14511:SF7">
    <property type="entry name" value="RETINOIC ACID-INDUCED PROTEIN 3"/>
    <property type="match status" value="1"/>
</dbReference>
<dbReference type="Proteomes" id="UP000515152">
    <property type="component" value="Chromosome 1"/>
</dbReference>
<name>A0A8M1KT91_CLUHA</name>
<dbReference type="GeneID" id="122133225"/>
<dbReference type="GO" id="GO:0070062">
    <property type="term" value="C:extracellular exosome"/>
    <property type="evidence" value="ECO:0007669"/>
    <property type="project" value="TreeGrafter"/>
</dbReference>
<feature type="domain" description="G-protein coupled receptors family 3 profile" evidence="9">
    <location>
        <begin position="143"/>
        <end position="376"/>
    </location>
</feature>
<feature type="compositionally biased region" description="Polar residues" evidence="6">
    <location>
        <begin position="106"/>
        <end position="119"/>
    </location>
</feature>
<comment type="similarity">
    <text evidence="2">Belongs to the G-protein coupled receptor 3 family.</text>
</comment>
<evidence type="ECO:0000256" key="8">
    <source>
        <dbReference type="SAM" id="SignalP"/>
    </source>
</evidence>
<reference evidence="11" key="1">
    <citation type="submission" date="2025-08" db="UniProtKB">
        <authorList>
            <consortium name="RefSeq"/>
        </authorList>
    </citation>
    <scope>IDENTIFICATION</scope>
</reference>
<keyword evidence="10" id="KW-1185">Reference proteome</keyword>
<sequence>MGAITPRLPFLLLIFLTSLPFAQCQNSTAASATADVANITSDPLRSPTSNITSTSLSSPTSTITPTSLSSPTSTITPTLTTASPATTTVVPSTSTRAITLTGPPLRNSTSNSSLDSVDAQTPAPAPGCGPGLAPIYFNLCDKQAAWGIVVESLASLGFVLSVGLLLGLLLWSLVVSLLLFLLGTAGLFALTFAFVVHLTPRTCPTRLFLFGVLSALCFSALLARCLALLGFGVARGWAEPVVVVVLTAVQVIIAVEWLLMVLVRDGLPCSYSQAEFAMLLIYVLCLLAAALVLAARLVWRTRRAYGYSYRHTAAWSRAGHTQATLLLLTVLLAAAVWVVWIALLTRGNPEMGRRPAWDDPVLSVALVASGWVMLLGHGVSQLAVLCRREARTKGSTLDFT</sequence>
<proteinExistence type="inferred from homology"/>
<evidence type="ECO:0000259" key="9">
    <source>
        <dbReference type="Pfam" id="PF00003"/>
    </source>
</evidence>
<feature type="transmembrane region" description="Helical" evidence="7">
    <location>
        <begin position="320"/>
        <end position="343"/>
    </location>
</feature>
<feature type="transmembrane region" description="Helical" evidence="7">
    <location>
        <begin position="173"/>
        <end position="195"/>
    </location>
</feature>
<organism evidence="10 11">
    <name type="scientific">Clupea harengus</name>
    <name type="common">Atlantic herring</name>
    <dbReference type="NCBI Taxonomy" id="7950"/>
    <lineage>
        <taxon>Eukaryota</taxon>
        <taxon>Metazoa</taxon>
        <taxon>Chordata</taxon>
        <taxon>Craniata</taxon>
        <taxon>Vertebrata</taxon>
        <taxon>Euteleostomi</taxon>
        <taxon>Actinopterygii</taxon>
        <taxon>Neopterygii</taxon>
        <taxon>Teleostei</taxon>
        <taxon>Clupei</taxon>
        <taxon>Clupeiformes</taxon>
        <taxon>Clupeoidei</taxon>
        <taxon>Clupeidae</taxon>
        <taxon>Clupea</taxon>
    </lineage>
</organism>
<feature type="signal peptide" evidence="8">
    <location>
        <begin position="1"/>
        <end position="24"/>
    </location>
</feature>
<keyword evidence="5 7" id="KW-0472">Membrane</keyword>
<feature type="chain" id="PRO_5035433390" evidence="8">
    <location>
        <begin position="25"/>
        <end position="400"/>
    </location>
</feature>
<dbReference type="Pfam" id="PF00003">
    <property type="entry name" value="7tm_3"/>
    <property type="match status" value="1"/>
</dbReference>
<feature type="transmembrane region" description="Helical" evidence="7">
    <location>
        <begin position="276"/>
        <end position="299"/>
    </location>
</feature>
<accession>A0A8M1KT91</accession>
<evidence type="ECO:0000256" key="6">
    <source>
        <dbReference type="SAM" id="MobiDB-lite"/>
    </source>
</evidence>
<feature type="transmembrane region" description="Helical" evidence="7">
    <location>
        <begin position="207"/>
        <end position="229"/>
    </location>
</feature>
<evidence type="ECO:0000256" key="7">
    <source>
        <dbReference type="SAM" id="Phobius"/>
    </source>
</evidence>
<dbReference type="AlphaFoldDB" id="A0A8M1KT91"/>
<gene>
    <name evidence="11" type="primary">LOC122133225</name>
</gene>
<evidence type="ECO:0000313" key="11">
    <source>
        <dbReference type="RefSeq" id="XP_042564859.1"/>
    </source>
</evidence>
<dbReference type="PANTHER" id="PTHR14511">
    <property type="entry name" value="G PROTEIN COUPLED RECEPTOR, CLASS C, GROUP 5"/>
    <property type="match status" value="1"/>
</dbReference>
<evidence type="ECO:0000256" key="5">
    <source>
        <dbReference type="ARBA" id="ARBA00023136"/>
    </source>
</evidence>
<dbReference type="InterPro" id="IPR051753">
    <property type="entry name" value="RA-inducible_GPCR3"/>
</dbReference>
<dbReference type="KEGG" id="char:122133225"/>
<dbReference type="GO" id="GO:0030295">
    <property type="term" value="F:protein kinase activator activity"/>
    <property type="evidence" value="ECO:0007669"/>
    <property type="project" value="TreeGrafter"/>
</dbReference>
<dbReference type="GO" id="GO:0005886">
    <property type="term" value="C:plasma membrane"/>
    <property type="evidence" value="ECO:0007669"/>
    <property type="project" value="TreeGrafter"/>
</dbReference>
<evidence type="ECO:0000256" key="1">
    <source>
        <dbReference type="ARBA" id="ARBA00004141"/>
    </source>
</evidence>